<dbReference type="AlphaFoldDB" id="A0A3E0DM80"/>
<sequence length="77" mass="9161">MVKITQEFAPKSHNLIYLAEKSKIELSEKQLEFFGILMKYQLEGRYPGYSPRIPLKKEIEKYLLKTKESPEWLSLKL</sequence>
<dbReference type="Gene3D" id="1.20.120.330">
    <property type="entry name" value="Nucleotidyltransferases domain 2"/>
    <property type="match status" value="1"/>
</dbReference>
<evidence type="ECO:0000313" key="2">
    <source>
        <dbReference type="Proteomes" id="UP000256405"/>
    </source>
</evidence>
<reference evidence="1 2" key="1">
    <citation type="submission" date="2018-08" db="EMBL/GenBank/DDBJ databases">
        <title>Genomic Encyclopedia of Archaeal and Bacterial Type Strains, Phase II (KMG-II): from individual species to whole genera.</title>
        <authorList>
            <person name="Goeker M."/>
        </authorList>
    </citation>
    <scope>NUCLEOTIDE SEQUENCE [LARGE SCALE GENOMIC DNA]</scope>
    <source>
        <strain evidence="1 2">DSM 15986</strain>
    </source>
</reference>
<gene>
    <name evidence="1" type="ORF">C8N25_1168</name>
</gene>
<proteinExistence type="predicted"/>
<organism evidence="1 2">
    <name type="scientific">Algoriphagus antarcticus</name>
    <dbReference type="NCBI Taxonomy" id="238540"/>
    <lineage>
        <taxon>Bacteria</taxon>
        <taxon>Pseudomonadati</taxon>
        <taxon>Bacteroidota</taxon>
        <taxon>Cytophagia</taxon>
        <taxon>Cytophagales</taxon>
        <taxon>Cyclobacteriaceae</taxon>
        <taxon>Algoriphagus</taxon>
    </lineage>
</organism>
<evidence type="ECO:0000313" key="1">
    <source>
        <dbReference type="EMBL" id="REG83953.1"/>
    </source>
</evidence>
<evidence type="ECO:0008006" key="3">
    <source>
        <dbReference type="Google" id="ProtNLM"/>
    </source>
</evidence>
<accession>A0A3E0DM80</accession>
<keyword evidence="2" id="KW-1185">Reference proteome</keyword>
<dbReference type="Proteomes" id="UP000256405">
    <property type="component" value="Unassembled WGS sequence"/>
</dbReference>
<comment type="caution">
    <text evidence="1">The sequence shown here is derived from an EMBL/GenBank/DDBJ whole genome shotgun (WGS) entry which is preliminary data.</text>
</comment>
<name>A0A3E0DM80_9BACT</name>
<protein>
    <recommendedName>
        <fullName evidence="3">HEPN domain-containing protein</fullName>
    </recommendedName>
</protein>
<dbReference type="EMBL" id="QUNF01000016">
    <property type="protein sequence ID" value="REG83953.1"/>
    <property type="molecule type" value="Genomic_DNA"/>
</dbReference>